<name>A0A1M7L894_9GAMM</name>
<gene>
    <name evidence="1" type="ORF">SAMN05660971_03735</name>
</gene>
<dbReference type="EMBL" id="FRCA01000012">
    <property type="protein sequence ID" value="SHM74220.1"/>
    <property type="molecule type" value="Genomic_DNA"/>
</dbReference>
<dbReference type="AlphaFoldDB" id="A0A1M7L894"/>
<sequence>MSGLCIVILLVASLVLFVCVINPRWALPWSSTPKRFNAKDLFCRLRTDDGRRNERADRRGGLAAVTTTGGLKARTADGIQQ</sequence>
<proteinExistence type="predicted"/>
<evidence type="ECO:0000313" key="1">
    <source>
        <dbReference type="EMBL" id="SHM74220.1"/>
    </source>
</evidence>
<dbReference type="Proteomes" id="UP000184123">
    <property type="component" value="Unassembled WGS sequence"/>
</dbReference>
<evidence type="ECO:0000313" key="2">
    <source>
        <dbReference type="Proteomes" id="UP000184123"/>
    </source>
</evidence>
<protein>
    <submittedName>
        <fullName evidence="1">Uncharacterized protein</fullName>
    </submittedName>
</protein>
<organism evidence="1 2">
    <name type="scientific">Halomonas cupida</name>
    <dbReference type="NCBI Taxonomy" id="44933"/>
    <lineage>
        <taxon>Bacteria</taxon>
        <taxon>Pseudomonadati</taxon>
        <taxon>Pseudomonadota</taxon>
        <taxon>Gammaproteobacteria</taxon>
        <taxon>Oceanospirillales</taxon>
        <taxon>Halomonadaceae</taxon>
        <taxon>Halomonas</taxon>
    </lineage>
</organism>
<accession>A0A1M7L894</accession>
<reference evidence="1 2" key="1">
    <citation type="submission" date="2016-11" db="EMBL/GenBank/DDBJ databases">
        <authorList>
            <person name="Jaros S."/>
            <person name="Januszkiewicz K."/>
            <person name="Wedrychowicz H."/>
        </authorList>
    </citation>
    <scope>NUCLEOTIDE SEQUENCE [LARGE SCALE GENOMIC DNA]</scope>
    <source>
        <strain evidence="1 2">DSM 4740</strain>
    </source>
</reference>